<reference evidence="1 2" key="1">
    <citation type="journal article" date="2009" name="Stand. Genomic Sci.">
        <title>Complete genome sequence of Desulfotomaculum acetoxidans type strain (5575).</title>
        <authorList>
            <person name="Spring S."/>
            <person name="Lapidus A."/>
            <person name="Schroder M."/>
            <person name="Gleim D."/>
            <person name="Sims D."/>
            <person name="Meincke L."/>
            <person name="Glavina Del Rio T."/>
            <person name="Tice H."/>
            <person name="Copeland A."/>
            <person name="Cheng J.F."/>
            <person name="Lucas S."/>
            <person name="Chen F."/>
            <person name="Nolan M."/>
            <person name="Bruce D."/>
            <person name="Goodwin L."/>
            <person name="Pitluck S."/>
            <person name="Ivanova N."/>
            <person name="Mavromatis K."/>
            <person name="Mikhailova N."/>
            <person name="Pati A."/>
            <person name="Chen A."/>
            <person name="Palaniappan K."/>
            <person name="Land M."/>
            <person name="Hauser L."/>
            <person name="Chang Y.J."/>
            <person name="Jeffries C.D."/>
            <person name="Chain P."/>
            <person name="Saunders E."/>
            <person name="Brettin T."/>
            <person name="Detter J.C."/>
            <person name="Goker M."/>
            <person name="Bristow J."/>
            <person name="Eisen J.A."/>
            <person name="Markowitz V."/>
            <person name="Hugenholtz P."/>
            <person name="Kyrpides N.C."/>
            <person name="Klenk H.P."/>
            <person name="Han C."/>
        </authorList>
    </citation>
    <scope>NUCLEOTIDE SEQUENCE [LARGE SCALE GENOMIC DNA]</scope>
    <source>
        <strain evidence="2">ATCC 49208 / DSM 771 / VKM B-1644</strain>
    </source>
</reference>
<protein>
    <submittedName>
        <fullName evidence="1">Uncharacterized protein</fullName>
    </submittedName>
</protein>
<evidence type="ECO:0000313" key="1">
    <source>
        <dbReference type="EMBL" id="ACV64392.1"/>
    </source>
</evidence>
<accession>C8VWM8</accession>
<gene>
    <name evidence="1" type="ordered locus">Dtox_3683</name>
</gene>
<name>C8VWM8_DESAS</name>
<dbReference type="KEGG" id="dae:Dtox_3683"/>
<dbReference type="Proteomes" id="UP000002217">
    <property type="component" value="Chromosome"/>
</dbReference>
<organism evidence="1 2">
    <name type="scientific">Desulfofarcimen acetoxidans (strain ATCC 49208 / DSM 771 / KCTC 5769 / VKM B-1644 / 5575)</name>
    <name type="common">Desulfotomaculum acetoxidans</name>
    <dbReference type="NCBI Taxonomy" id="485916"/>
    <lineage>
        <taxon>Bacteria</taxon>
        <taxon>Bacillati</taxon>
        <taxon>Bacillota</taxon>
        <taxon>Clostridia</taxon>
        <taxon>Eubacteriales</taxon>
        <taxon>Peptococcaceae</taxon>
        <taxon>Desulfofarcimen</taxon>
    </lineage>
</organism>
<dbReference type="AlphaFoldDB" id="C8VWM8"/>
<proteinExistence type="predicted"/>
<evidence type="ECO:0000313" key="2">
    <source>
        <dbReference type="Proteomes" id="UP000002217"/>
    </source>
</evidence>
<dbReference type="OrthoDB" id="1707630at2"/>
<keyword evidence="2" id="KW-1185">Reference proteome</keyword>
<dbReference type="HOGENOM" id="CLU_2408433_0_0_9"/>
<sequence length="92" mass="10852">MTNEQFQELVINHLKALTNEVKEIKSNQHKLELHIETEVTDKIRSLYEFREVQANVNERILAALDRIESKVETHDIQISILDKTKSNKRKVK</sequence>
<dbReference type="RefSeq" id="WP_015759078.1">
    <property type="nucleotide sequence ID" value="NC_013216.1"/>
</dbReference>
<dbReference type="EMBL" id="CP001720">
    <property type="protein sequence ID" value="ACV64392.1"/>
    <property type="molecule type" value="Genomic_DNA"/>
</dbReference>